<keyword evidence="2" id="KW-1185">Reference proteome</keyword>
<dbReference type="Proteomes" id="UP000046393">
    <property type="component" value="Unplaced"/>
</dbReference>
<evidence type="ECO:0000256" key="1">
    <source>
        <dbReference type="SAM" id="MobiDB-lite"/>
    </source>
</evidence>
<reference evidence="3" key="1">
    <citation type="submission" date="2017-02" db="UniProtKB">
        <authorList>
            <consortium name="WormBaseParasite"/>
        </authorList>
    </citation>
    <scope>IDENTIFICATION</scope>
</reference>
<dbReference type="WBParaSite" id="SMUV_0000956901-mRNA-1">
    <property type="protein sequence ID" value="SMUV_0000956901-mRNA-1"/>
    <property type="gene ID" value="SMUV_0000956901"/>
</dbReference>
<feature type="compositionally biased region" description="Low complexity" evidence="1">
    <location>
        <begin position="115"/>
        <end position="161"/>
    </location>
</feature>
<accession>A0A0N5AX95</accession>
<evidence type="ECO:0000313" key="2">
    <source>
        <dbReference type="Proteomes" id="UP000046393"/>
    </source>
</evidence>
<feature type="region of interest" description="Disordered" evidence="1">
    <location>
        <begin position="110"/>
        <end position="161"/>
    </location>
</feature>
<dbReference type="AlphaFoldDB" id="A0A0N5AX95"/>
<proteinExistence type="predicted"/>
<evidence type="ECO:0000313" key="3">
    <source>
        <dbReference type="WBParaSite" id="SMUV_0000956901-mRNA-1"/>
    </source>
</evidence>
<protein>
    <submittedName>
        <fullName evidence="3">PAX-interacting protein 1</fullName>
    </submittedName>
</protein>
<name>A0A0N5AX95_9BILA</name>
<sequence>LQQKQVQLQHHYQPQQQVQIRSLPPIQSQQVITQHRVEQPGNHQQLQEVVASPQQQQQVQSLPGQQPQQVLSERQLQAVTNQQQHLRISYQGQQRVVQGITQPGTQRIRRQSNVQSLELQRQQQQSASLPHLQHSLQPQSQVQTQQQPQQPQQQQQIQLQVQQQQPHSLQRRSVPQFRQQQQLHPLQNNTYSQRFQQPQHLQQNLQSQIFTSNIVAEPLNGVVTRQPNSILVAHHGQIRDLPSGFLYYYFFYWRRCMKY</sequence>
<organism evidence="2 3">
    <name type="scientific">Syphacia muris</name>
    <dbReference type="NCBI Taxonomy" id="451379"/>
    <lineage>
        <taxon>Eukaryota</taxon>
        <taxon>Metazoa</taxon>
        <taxon>Ecdysozoa</taxon>
        <taxon>Nematoda</taxon>
        <taxon>Chromadorea</taxon>
        <taxon>Rhabditida</taxon>
        <taxon>Spirurina</taxon>
        <taxon>Oxyuridomorpha</taxon>
        <taxon>Oxyuroidea</taxon>
        <taxon>Oxyuridae</taxon>
        <taxon>Syphacia</taxon>
    </lineage>
</organism>